<dbReference type="AlphaFoldDB" id="A0A4Y3UR52"/>
<feature type="domain" description="Chalcone/stilbene synthase N-terminal" evidence="4">
    <location>
        <begin position="15"/>
        <end position="236"/>
    </location>
</feature>
<proteinExistence type="inferred from homology"/>
<evidence type="ECO:0000256" key="3">
    <source>
        <dbReference type="SAM" id="MobiDB-lite"/>
    </source>
</evidence>
<dbReference type="SUPFAM" id="SSF53901">
    <property type="entry name" value="Thiolase-like"/>
    <property type="match status" value="2"/>
</dbReference>
<evidence type="ECO:0000259" key="5">
    <source>
        <dbReference type="Pfam" id="PF02797"/>
    </source>
</evidence>
<feature type="domain" description="Chalcone/stilbene synthase C-terminal" evidence="5">
    <location>
        <begin position="324"/>
        <end position="403"/>
    </location>
</feature>
<evidence type="ECO:0000313" key="7">
    <source>
        <dbReference type="Proteomes" id="UP000319804"/>
    </source>
</evidence>
<keyword evidence="7" id="KW-1185">Reference proteome</keyword>
<dbReference type="PANTHER" id="PTHR11877:SF46">
    <property type="entry name" value="TYPE III POLYKETIDE SYNTHASE A"/>
    <property type="match status" value="1"/>
</dbReference>
<comment type="similarity">
    <text evidence="1">Belongs to the thiolase-like superfamily. Chalcone/stilbene synthases family.</text>
</comment>
<dbReference type="Pfam" id="PF02797">
    <property type="entry name" value="Chal_sti_synt_C"/>
    <property type="match status" value="1"/>
</dbReference>
<dbReference type="InterPro" id="IPR001099">
    <property type="entry name" value="Chalcone/stilbene_synt_N"/>
</dbReference>
<accession>A0A4Y3UR52</accession>
<dbReference type="Proteomes" id="UP000319804">
    <property type="component" value="Unassembled WGS sequence"/>
</dbReference>
<dbReference type="Gene3D" id="3.40.47.10">
    <property type="match status" value="2"/>
</dbReference>
<evidence type="ECO:0000256" key="2">
    <source>
        <dbReference type="ARBA" id="ARBA00022679"/>
    </source>
</evidence>
<protein>
    <submittedName>
        <fullName evidence="6">Putative naringenin-chalcone synthase</fullName>
    </submittedName>
</protein>
<dbReference type="Pfam" id="PF00195">
    <property type="entry name" value="Chal_sti_synt_N"/>
    <property type="match status" value="1"/>
</dbReference>
<dbReference type="InterPro" id="IPR016039">
    <property type="entry name" value="Thiolase-like"/>
</dbReference>
<name>A0A4Y3UR52_9MICO</name>
<dbReference type="CDD" id="cd00831">
    <property type="entry name" value="CHS_like"/>
    <property type="match status" value="1"/>
</dbReference>
<sequence length="473" mass="47610">MTGSAARSVPPAGAEASAAAASIIGIGTAVPPTRLAQAAVRDLFAGQPGADRLTRRLIAAAFGQSAIAERRTVLPELASRTSAEASASPVFVDADGRILHPPTGARNDVYVREAPGLFAAAARDALARAGVDASDVTHVVTASCTGFFAPGPDFRLVRDLGLRTTVSREHLGFLGCAAALPALRSAARICAADPSAIVLVACAELCTIHLRASSDPDQIVSSAVFADGAAAAVVTAAGSAAGAPPRRRIELGTFATAITDDGETAMGWTIGDHGFEMTLTAEVPRIVGREVRAALAPVLAAGIDAGVDGARAEGDAGAPDVPAPDTLWAVHPGGRSILDRVEDALGLAPDALAHSRGVLRDHGNMSSATILFVLRRLLDDPATPDGAPLIAVAFAPGLTVESARMSVHTGARRTDADATDAAATEASTRASAPASAAAPTATPAPAETPATTPEAAPTRTTTPEPAPALSARR</sequence>
<dbReference type="GO" id="GO:0030639">
    <property type="term" value="P:polyketide biosynthetic process"/>
    <property type="evidence" value="ECO:0007669"/>
    <property type="project" value="TreeGrafter"/>
</dbReference>
<evidence type="ECO:0000256" key="1">
    <source>
        <dbReference type="ARBA" id="ARBA00005531"/>
    </source>
</evidence>
<dbReference type="RefSeq" id="WP_176583099.1">
    <property type="nucleotide sequence ID" value="NZ_BJNA01000027.1"/>
</dbReference>
<dbReference type="InterPro" id="IPR011141">
    <property type="entry name" value="Polyketide_synthase_type-III"/>
</dbReference>
<dbReference type="EMBL" id="VFPS01000006">
    <property type="protein sequence ID" value="TQM90900.1"/>
    <property type="molecule type" value="Genomic_DNA"/>
</dbReference>
<evidence type="ECO:0000313" key="6">
    <source>
        <dbReference type="EMBL" id="TQM90900.1"/>
    </source>
</evidence>
<reference evidence="6 7" key="1">
    <citation type="submission" date="2019-06" db="EMBL/GenBank/DDBJ databases">
        <title>Sequencing the genomes of 1000 actinobacteria strains.</title>
        <authorList>
            <person name="Klenk H.-P."/>
        </authorList>
    </citation>
    <scope>NUCLEOTIDE SEQUENCE [LARGE SCALE GENOMIC DNA]</scope>
    <source>
        <strain evidence="6 7">DSM 20427</strain>
    </source>
</reference>
<evidence type="ECO:0000259" key="4">
    <source>
        <dbReference type="Pfam" id="PF00195"/>
    </source>
</evidence>
<organism evidence="6 7">
    <name type="scientific">Microbacterium lacticum</name>
    <dbReference type="NCBI Taxonomy" id="33885"/>
    <lineage>
        <taxon>Bacteria</taxon>
        <taxon>Bacillati</taxon>
        <taxon>Actinomycetota</taxon>
        <taxon>Actinomycetes</taxon>
        <taxon>Micrococcales</taxon>
        <taxon>Microbacteriaceae</taxon>
        <taxon>Microbacterium</taxon>
    </lineage>
</organism>
<feature type="region of interest" description="Disordered" evidence="3">
    <location>
        <begin position="409"/>
        <end position="473"/>
    </location>
</feature>
<dbReference type="GO" id="GO:0016747">
    <property type="term" value="F:acyltransferase activity, transferring groups other than amino-acyl groups"/>
    <property type="evidence" value="ECO:0007669"/>
    <property type="project" value="InterPro"/>
</dbReference>
<gene>
    <name evidence="6" type="ORF">FHX68_2749</name>
</gene>
<dbReference type="InterPro" id="IPR012328">
    <property type="entry name" value="Chalcone/stilbene_synt_C"/>
</dbReference>
<keyword evidence="2" id="KW-0808">Transferase</keyword>
<feature type="compositionally biased region" description="Low complexity" evidence="3">
    <location>
        <begin position="419"/>
        <end position="463"/>
    </location>
</feature>
<dbReference type="PANTHER" id="PTHR11877">
    <property type="entry name" value="HYDROXYMETHYLGLUTARYL-COA SYNTHASE"/>
    <property type="match status" value="1"/>
</dbReference>
<comment type="caution">
    <text evidence="6">The sequence shown here is derived from an EMBL/GenBank/DDBJ whole genome shotgun (WGS) entry which is preliminary data.</text>
</comment>